<protein>
    <submittedName>
        <fullName evidence="2">N-acetylglucosamine kinase-like BadF-type ATPase</fullName>
    </submittedName>
</protein>
<keyword evidence="3" id="KW-1185">Reference proteome</keyword>
<dbReference type="InterPro" id="IPR002731">
    <property type="entry name" value="ATPase_BadF"/>
</dbReference>
<dbReference type="PANTHER" id="PTHR43190:SF3">
    <property type="entry name" value="N-ACETYL-D-GLUCOSAMINE KINASE"/>
    <property type="match status" value="1"/>
</dbReference>
<organism evidence="2 3">
    <name type="scientific">Kutzneria buriramensis</name>
    <dbReference type="NCBI Taxonomy" id="1045776"/>
    <lineage>
        <taxon>Bacteria</taxon>
        <taxon>Bacillati</taxon>
        <taxon>Actinomycetota</taxon>
        <taxon>Actinomycetes</taxon>
        <taxon>Pseudonocardiales</taxon>
        <taxon>Pseudonocardiaceae</taxon>
        <taxon>Kutzneria</taxon>
    </lineage>
</organism>
<evidence type="ECO:0000313" key="2">
    <source>
        <dbReference type="EMBL" id="REH44586.1"/>
    </source>
</evidence>
<dbReference type="RefSeq" id="WP_116176536.1">
    <property type="nucleotide sequence ID" value="NZ_CP144375.1"/>
</dbReference>
<dbReference type="EMBL" id="QUNO01000008">
    <property type="protein sequence ID" value="REH44586.1"/>
    <property type="molecule type" value="Genomic_DNA"/>
</dbReference>
<dbReference type="AlphaFoldDB" id="A0A3E0HGV5"/>
<dbReference type="SUPFAM" id="SSF53067">
    <property type="entry name" value="Actin-like ATPase domain"/>
    <property type="match status" value="2"/>
</dbReference>
<dbReference type="PANTHER" id="PTHR43190">
    <property type="entry name" value="N-ACETYL-D-GLUCOSAMINE KINASE"/>
    <property type="match status" value="1"/>
</dbReference>
<sequence length="294" mass="29704">MLVGIDAGGTSTRAVLVDGNGEVLGTGRAAGANPIAHGVEHAGQQLAAALRQALGDHSAARVTAAVIGLAGGPTSGRPLLDEVARMARDLGMVVPRVVSDVEVAFAAGSDVPDGVLVLSGTGAAAAELGDWRIKRHVDGNGWLLGDEGSGFWIGRQAVRSVLRMLDGRGRPTKLCDVVCYALAAEPDVTSLEAAVYGEPPVRLAALAPLVTGLYREDSVAAEIVTEAAELLLASIAALDPVGGGYRKAVLAGGLLVADGPLSDMVAGGLRDRFGLIARTATDGALGAAKLAERL</sequence>
<keyword evidence="2" id="KW-0808">Transferase</keyword>
<reference evidence="2 3" key="1">
    <citation type="submission" date="2018-08" db="EMBL/GenBank/DDBJ databases">
        <title>Genomic Encyclopedia of Archaeal and Bacterial Type Strains, Phase II (KMG-II): from individual species to whole genera.</title>
        <authorList>
            <person name="Goeker M."/>
        </authorList>
    </citation>
    <scope>NUCLEOTIDE SEQUENCE [LARGE SCALE GENOMIC DNA]</scope>
    <source>
        <strain evidence="2 3">DSM 45791</strain>
    </source>
</reference>
<dbReference type="Proteomes" id="UP000256269">
    <property type="component" value="Unassembled WGS sequence"/>
</dbReference>
<accession>A0A3E0HGV5</accession>
<evidence type="ECO:0000259" key="1">
    <source>
        <dbReference type="Pfam" id="PF01869"/>
    </source>
</evidence>
<proteinExistence type="predicted"/>
<dbReference type="InterPro" id="IPR052519">
    <property type="entry name" value="Euk-type_GlcNAc_Kinase"/>
</dbReference>
<dbReference type="OrthoDB" id="8701357at2"/>
<dbReference type="InterPro" id="IPR043129">
    <property type="entry name" value="ATPase_NBD"/>
</dbReference>
<dbReference type="GO" id="GO:0016301">
    <property type="term" value="F:kinase activity"/>
    <property type="evidence" value="ECO:0007669"/>
    <property type="project" value="UniProtKB-KW"/>
</dbReference>
<dbReference type="Pfam" id="PF01869">
    <property type="entry name" value="BcrAD_BadFG"/>
    <property type="match status" value="1"/>
</dbReference>
<dbReference type="CDD" id="cd24007">
    <property type="entry name" value="ASKHA_NBD_eukNAGK-like"/>
    <property type="match status" value="1"/>
</dbReference>
<feature type="domain" description="ATPase BadF/BadG/BcrA/BcrD type" evidence="1">
    <location>
        <begin position="3"/>
        <end position="290"/>
    </location>
</feature>
<comment type="caution">
    <text evidence="2">The sequence shown here is derived from an EMBL/GenBank/DDBJ whole genome shotgun (WGS) entry which is preliminary data.</text>
</comment>
<keyword evidence="2" id="KW-0418">Kinase</keyword>
<gene>
    <name evidence="2" type="ORF">BCF44_10866</name>
</gene>
<dbReference type="Gene3D" id="3.30.420.40">
    <property type="match status" value="2"/>
</dbReference>
<evidence type="ECO:0000313" key="3">
    <source>
        <dbReference type="Proteomes" id="UP000256269"/>
    </source>
</evidence>
<name>A0A3E0HGV5_9PSEU</name>